<dbReference type="EMBL" id="QZAB01000268">
    <property type="protein sequence ID" value="RQD86154.1"/>
    <property type="molecule type" value="Genomic_DNA"/>
</dbReference>
<evidence type="ECO:0000313" key="2">
    <source>
        <dbReference type="Proteomes" id="UP000284763"/>
    </source>
</evidence>
<accession>A0A424YYT4</accession>
<sequence>MDNNDYGPKPSSTLFDSLIDKQTIILAVNPRISHVNKGIMKAAKDFNAPIILELAKSECNLEGGYTGFTPLEFSKRAHESAKEIGMELWSLHADHIGIKEGSPEEITSVKKLVKAQIDAGYTSFAIDASHLFNFSGGNLEEELKDNIDATTEIANFIDEKMDGKPYGLEVEVGEIGREDEYGRVLTTPEEAVTFIKALNSNNVYPHVLAIANGSAHGNTYDSSGNLIEQVSIDIPQTKKVAKALRDNNLKVRIAQHGITGTPLDLIHNHFPHGDIIKGNVGTFYLNIVWDVLKVFEPDLYKDIWNWTIESFSEKAPNKSNNEIFGKYGKHAIKQFFNQIYSVDEDTIKAIESKAYSETLMFLKAFKCEGTAELIANRY</sequence>
<organism evidence="1 2">
    <name type="scientific">Methanosalsum natronophilum</name>
    <dbReference type="NCBI Taxonomy" id="768733"/>
    <lineage>
        <taxon>Archaea</taxon>
        <taxon>Methanobacteriati</taxon>
        <taxon>Methanobacteriota</taxon>
        <taxon>Stenosarchaea group</taxon>
        <taxon>Methanomicrobia</taxon>
        <taxon>Methanosarcinales</taxon>
        <taxon>Methanosarcinaceae</taxon>
        <taxon>Methanosalsum</taxon>
    </lineage>
</organism>
<proteinExistence type="predicted"/>
<dbReference type="Proteomes" id="UP000284763">
    <property type="component" value="Unassembled WGS sequence"/>
</dbReference>
<dbReference type="RefSeq" id="WP_259133694.1">
    <property type="nucleotide sequence ID" value="NZ_JANUCS010000003.1"/>
</dbReference>
<comment type="caution">
    <text evidence="1">The sequence shown here is derived from an EMBL/GenBank/DDBJ whole genome shotgun (WGS) entry which is preliminary data.</text>
</comment>
<dbReference type="Gene3D" id="3.20.20.70">
    <property type="entry name" value="Aldolase class I"/>
    <property type="match status" value="1"/>
</dbReference>
<dbReference type="AlphaFoldDB" id="A0A424YYT4"/>
<name>A0A424YYT4_9EURY</name>
<dbReference type="InterPro" id="IPR000771">
    <property type="entry name" value="FBA_II"/>
</dbReference>
<gene>
    <name evidence="1" type="ORF">D5R95_04045</name>
</gene>
<protein>
    <submittedName>
        <fullName evidence="1">Class II fructose-bisphosphate aldolase</fullName>
    </submittedName>
</protein>
<evidence type="ECO:0000313" key="1">
    <source>
        <dbReference type="EMBL" id="RQD86154.1"/>
    </source>
</evidence>
<dbReference type="SUPFAM" id="SSF51569">
    <property type="entry name" value="Aldolase"/>
    <property type="match status" value="1"/>
</dbReference>
<dbReference type="InterPro" id="IPR013785">
    <property type="entry name" value="Aldolase_TIM"/>
</dbReference>
<dbReference type="Pfam" id="PF01116">
    <property type="entry name" value="F_bP_aldolase"/>
    <property type="match status" value="1"/>
</dbReference>
<dbReference type="GO" id="GO:0016832">
    <property type="term" value="F:aldehyde-lyase activity"/>
    <property type="evidence" value="ECO:0007669"/>
    <property type="project" value="InterPro"/>
</dbReference>
<dbReference type="GO" id="GO:0008270">
    <property type="term" value="F:zinc ion binding"/>
    <property type="evidence" value="ECO:0007669"/>
    <property type="project" value="InterPro"/>
</dbReference>
<dbReference type="GO" id="GO:0005975">
    <property type="term" value="P:carbohydrate metabolic process"/>
    <property type="evidence" value="ECO:0007669"/>
    <property type="project" value="InterPro"/>
</dbReference>
<reference evidence="1 2" key="1">
    <citation type="submission" date="2018-08" db="EMBL/GenBank/DDBJ databases">
        <title>The metabolism and importance of syntrophic acetate oxidation coupled to methane or sulfide production in haloalkaline environments.</title>
        <authorList>
            <person name="Timmers P.H.A."/>
            <person name="Vavourakis C.D."/>
            <person name="Sorokin D.Y."/>
            <person name="Sinninghe Damste J.S."/>
            <person name="Muyzer G."/>
            <person name="Stams A.J.M."/>
            <person name="Plugge C.M."/>
        </authorList>
    </citation>
    <scope>NUCLEOTIDE SEQUENCE [LARGE SCALE GENOMIC DNA]</scope>
    <source>
        <strain evidence="1">MSAO_Arc3</strain>
    </source>
</reference>